<evidence type="ECO:0000259" key="6">
    <source>
        <dbReference type="Pfam" id="PF08314"/>
    </source>
</evidence>
<organism evidence="7 8">
    <name type="scientific">Naganishia liquefaciens</name>
    <dbReference type="NCBI Taxonomy" id="104408"/>
    <lineage>
        <taxon>Eukaryota</taxon>
        <taxon>Fungi</taxon>
        <taxon>Dikarya</taxon>
        <taxon>Basidiomycota</taxon>
        <taxon>Agaricomycotina</taxon>
        <taxon>Tremellomycetes</taxon>
        <taxon>Filobasidiales</taxon>
        <taxon>Filobasidiaceae</taxon>
        <taxon>Naganishia</taxon>
    </lineage>
</organism>
<sequence>MDVDNLRQLLEQREYGKALEVVVQAPDEDRAGLTSYIRQLEFSQADPSAYTPAQLRSQLADIVDDAWVVEACAAVLEGDVDCVRASVEIGLERSKAVGPWLEERLGTTLNDDRDVWERIQKVLEGNEDRRRLVMARAVLLDRRRRLQTYTQLFATHAEPVTADDDSIEIDDPWADADSNASEKMDVDSTPSRTGSKVPLSTFLSAPMVQVAVSLAASGDIASLVQFYGQYRVELFPYRYSIIDTVPLYAAPQDLEGLLPRITREGEESGPTASDTDVDTCLAQHAQASTAPINSPLSTHEVSQWYQERIHRVESDLLVDLALEWCQTAISHGAVGLEDTARDLSFLVKLVYDAATEQTYSLDAWRTMSDDERVQAYLSSSTAASLAADIRRLVFPYLESLSDSAQVKRKALQRFTLEAPLEKSLALFEASKATLPLRERIIDNDVDVARLALARLYGDDSVDRWDIKSSIFECLPVWDVAGDELDEDTSREVTATTLESLAAFMQPSTTAPVPGPTDLLLFFEPLPFVALSRALDILDVHLESGEILAKWNVPAPLRTFLQTAFDREEQRRWAVRTARQAGNAGFEEEDEWISLMDDMIKLSGGGDGLLKGAFGLLGKEEVLKIFFGGVLSSGHFDLAKRLLNGSELDVPLGPGVVEALVLDASREFYDNSMSGNIHTGGMKLAYDCLAVAPPTQAIRREREFIEATSRITSFGVKSKRGDPISPLEIRLTKNRLDLVALVLSTSEDAYRHVEVILDLTNKLGYRGDPVAEVQVLGMLAEAAMQVPDFEPASEICERMIGCVPEVGKRNTDAEVAAVRDVCWKTCYQLGRQSEFADLTRRMKFLAKALEYCPAEMMTELLAVWRKLEEGHIRLEEAAKHRRAARIPEPEGSTRGHRRTGSAASTSSDKGKSMTDQQLLGSRTAARAAKTLNKVAHDFTARGFALPSLATPHFSRPASAQSTRVEQSPAREGTPLAIREQLVGLGDGQEIKQQARKALVKGVGWLLGANEHEMKEMNGS</sequence>
<reference evidence="7" key="1">
    <citation type="submission" date="2020-07" db="EMBL/GenBank/DDBJ databases">
        <title>Draft Genome Sequence of a Deep-Sea Yeast, Naganishia (Cryptococcus) liquefaciens strain N6.</title>
        <authorList>
            <person name="Han Y.W."/>
            <person name="Kajitani R."/>
            <person name="Morimoto H."/>
            <person name="Parhat M."/>
            <person name="Tsubouchi H."/>
            <person name="Bakenova O."/>
            <person name="Ogata M."/>
            <person name="Argunhan B."/>
            <person name="Aoki R."/>
            <person name="Kajiwara S."/>
            <person name="Itoh T."/>
            <person name="Iwasaki H."/>
        </authorList>
    </citation>
    <scope>NUCLEOTIDE SEQUENCE</scope>
    <source>
        <strain evidence="7">N6</strain>
    </source>
</reference>
<evidence type="ECO:0000313" key="7">
    <source>
        <dbReference type="EMBL" id="GHJ84858.1"/>
    </source>
</evidence>
<evidence type="ECO:0000313" key="8">
    <source>
        <dbReference type="Proteomes" id="UP000620104"/>
    </source>
</evidence>
<keyword evidence="3" id="KW-0256">Endoplasmic reticulum</keyword>
<feature type="region of interest" description="Disordered" evidence="5">
    <location>
        <begin position="173"/>
        <end position="192"/>
    </location>
</feature>
<gene>
    <name evidence="7" type="ORF">NliqN6_1260</name>
</gene>
<protein>
    <recommendedName>
        <fullName evidence="6">Sec39 domain-containing protein</fullName>
    </recommendedName>
</protein>
<keyword evidence="8" id="KW-1185">Reference proteome</keyword>
<dbReference type="AlphaFoldDB" id="A0A8H3TQ32"/>
<comment type="subcellular location">
    <subcellularLocation>
        <location evidence="1">Endoplasmic reticulum</location>
    </subcellularLocation>
</comment>
<evidence type="ECO:0000256" key="4">
    <source>
        <dbReference type="ARBA" id="ARBA00022927"/>
    </source>
</evidence>
<evidence type="ECO:0000256" key="1">
    <source>
        <dbReference type="ARBA" id="ARBA00004240"/>
    </source>
</evidence>
<evidence type="ECO:0000256" key="5">
    <source>
        <dbReference type="SAM" id="MobiDB-lite"/>
    </source>
</evidence>
<dbReference type="EMBL" id="BLZA01000009">
    <property type="protein sequence ID" value="GHJ84858.1"/>
    <property type="molecule type" value="Genomic_DNA"/>
</dbReference>
<evidence type="ECO:0000256" key="3">
    <source>
        <dbReference type="ARBA" id="ARBA00022824"/>
    </source>
</evidence>
<keyword evidence="2" id="KW-0813">Transport</keyword>
<dbReference type="Pfam" id="PF08314">
    <property type="entry name" value="Sec39"/>
    <property type="match status" value="1"/>
</dbReference>
<feature type="region of interest" description="Disordered" evidence="5">
    <location>
        <begin position="877"/>
        <end position="917"/>
    </location>
</feature>
<dbReference type="Proteomes" id="UP000620104">
    <property type="component" value="Unassembled WGS sequence"/>
</dbReference>
<dbReference type="PANTHER" id="PTHR15922:SF2">
    <property type="entry name" value="NBAS SUBUNIT OF NRZ TETHERING COMPLEX"/>
    <property type="match status" value="1"/>
</dbReference>
<accession>A0A8H3TQ32</accession>
<dbReference type="GO" id="GO:0070939">
    <property type="term" value="C:Dsl1/NZR complex"/>
    <property type="evidence" value="ECO:0007669"/>
    <property type="project" value="TreeGrafter"/>
</dbReference>
<dbReference type="GO" id="GO:0015031">
    <property type="term" value="P:protein transport"/>
    <property type="evidence" value="ECO:0007669"/>
    <property type="project" value="UniProtKB-KW"/>
</dbReference>
<feature type="domain" description="Sec39" evidence="6">
    <location>
        <begin position="210"/>
        <end position="869"/>
    </location>
</feature>
<evidence type="ECO:0000256" key="2">
    <source>
        <dbReference type="ARBA" id="ARBA00022448"/>
    </source>
</evidence>
<feature type="compositionally biased region" description="Polar residues" evidence="5">
    <location>
        <begin position="900"/>
        <end position="917"/>
    </location>
</feature>
<dbReference type="OrthoDB" id="27490at2759"/>
<dbReference type="GO" id="GO:0006890">
    <property type="term" value="P:retrograde vesicle-mediated transport, Golgi to endoplasmic reticulum"/>
    <property type="evidence" value="ECO:0007669"/>
    <property type="project" value="InterPro"/>
</dbReference>
<dbReference type="GO" id="GO:0000149">
    <property type="term" value="F:SNARE binding"/>
    <property type="evidence" value="ECO:0007669"/>
    <property type="project" value="TreeGrafter"/>
</dbReference>
<name>A0A8H3TQ32_9TREE</name>
<proteinExistence type="predicted"/>
<dbReference type="PANTHER" id="PTHR15922">
    <property type="entry name" value="NEUROBLASTOMA-AMPLIFIED SEQUENCE"/>
    <property type="match status" value="1"/>
</dbReference>
<comment type="caution">
    <text evidence="7">The sequence shown here is derived from an EMBL/GenBank/DDBJ whole genome shotgun (WGS) entry which is preliminary data.</text>
</comment>
<dbReference type="InterPro" id="IPR013244">
    <property type="entry name" value="Sec39_domain"/>
</dbReference>
<keyword evidence="4" id="KW-0653">Protein transport</keyword>